<sequence length="55" mass="5888">MTPTHEDEQGAVATEYALLMMFIALAIMGGIIVFGTQLEQSYLLMVQQVANALGG</sequence>
<protein>
    <recommendedName>
        <fullName evidence="4">Flp family type IVb pilin</fullName>
    </recommendedName>
</protein>
<organism evidence="2 3">
    <name type="scientific">Sinomonas flava</name>
    <dbReference type="NCBI Taxonomy" id="496857"/>
    <lineage>
        <taxon>Bacteria</taxon>
        <taxon>Bacillati</taxon>
        <taxon>Actinomycetota</taxon>
        <taxon>Actinomycetes</taxon>
        <taxon>Micrococcales</taxon>
        <taxon>Micrococcaceae</taxon>
        <taxon>Sinomonas</taxon>
    </lineage>
</organism>
<comment type="caution">
    <text evidence="2">The sequence shown here is derived from an EMBL/GenBank/DDBJ whole genome shotgun (WGS) entry which is preliminary data.</text>
</comment>
<accession>A0ABP5NHI0</accession>
<reference evidence="3" key="1">
    <citation type="journal article" date="2019" name="Int. J. Syst. Evol. Microbiol.">
        <title>The Global Catalogue of Microorganisms (GCM) 10K type strain sequencing project: providing services to taxonomists for standard genome sequencing and annotation.</title>
        <authorList>
            <consortium name="The Broad Institute Genomics Platform"/>
            <consortium name="The Broad Institute Genome Sequencing Center for Infectious Disease"/>
            <person name="Wu L."/>
            <person name="Ma J."/>
        </authorList>
    </citation>
    <scope>NUCLEOTIDE SEQUENCE [LARGE SCALE GENOMIC DNA]</scope>
    <source>
        <strain evidence="3">JCM 16034</strain>
    </source>
</reference>
<keyword evidence="1" id="KW-1133">Transmembrane helix</keyword>
<dbReference type="EMBL" id="BAAAQW010000003">
    <property type="protein sequence ID" value="GAA2198730.1"/>
    <property type="molecule type" value="Genomic_DNA"/>
</dbReference>
<dbReference type="Proteomes" id="UP001500432">
    <property type="component" value="Unassembled WGS sequence"/>
</dbReference>
<evidence type="ECO:0000313" key="2">
    <source>
        <dbReference type="EMBL" id="GAA2198730.1"/>
    </source>
</evidence>
<gene>
    <name evidence="2" type="ORF">GCM10009849_12530</name>
</gene>
<proteinExistence type="predicted"/>
<feature type="transmembrane region" description="Helical" evidence="1">
    <location>
        <begin position="16"/>
        <end position="35"/>
    </location>
</feature>
<evidence type="ECO:0008006" key="4">
    <source>
        <dbReference type="Google" id="ProtNLM"/>
    </source>
</evidence>
<name>A0ABP5NHI0_9MICC</name>
<keyword evidence="1" id="KW-0472">Membrane</keyword>
<evidence type="ECO:0000256" key="1">
    <source>
        <dbReference type="SAM" id="Phobius"/>
    </source>
</evidence>
<dbReference type="RefSeq" id="WP_344298808.1">
    <property type="nucleotide sequence ID" value="NZ_BAAAQW010000003.1"/>
</dbReference>
<evidence type="ECO:0000313" key="3">
    <source>
        <dbReference type="Proteomes" id="UP001500432"/>
    </source>
</evidence>
<keyword evidence="3" id="KW-1185">Reference proteome</keyword>
<keyword evidence="1" id="KW-0812">Transmembrane</keyword>